<comment type="similarity">
    <text evidence="2 9">Belongs to the class II aldolase/RraA-like family.</text>
</comment>
<keyword evidence="5 9" id="KW-0456">Lyase</keyword>
<comment type="catalytic activity">
    <reaction evidence="7 9">
        <text>oxaloacetate + H(+) = pyruvate + CO2</text>
        <dbReference type="Rhea" id="RHEA:15641"/>
        <dbReference type="ChEBI" id="CHEBI:15361"/>
        <dbReference type="ChEBI" id="CHEBI:15378"/>
        <dbReference type="ChEBI" id="CHEBI:16452"/>
        <dbReference type="ChEBI" id="CHEBI:16526"/>
        <dbReference type="EC" id="4.1.1.112"/>
    </reaction>
</comment>
<evidence type="ECO:0000256" key="9">
    <source>
        <dbReference type="RuleBase" id="RU004338"/>
    </source>
</evidence>
<proteinExistence type="inferred from homology"/>
<comment type="subunit">
    <text evidence="3 9">Homotrimer.</text>
</comment>
<name>A0AAD8YM30_9STRA</name>
<dbReference type="InterPro" id="IPR010203">
    <property type="entry name" value="RraA"/>
</dbReference>
<dbReference type="GO" id="GO:0051252">
    <property type="term" value="P:regulation of RNA metabolic process"/>
    <property type="evidence" value="ECO:0007669"/>
    <property type="project" value="InterPro"/>
</dbReference>
<dbReference type="EC" id="4.1.3.17" evidence="9"/>
<gene>
    <name evidence="10" type="ORF">QTG54_001594</name>
</gene>
<dbReference type="GO" id="GO:0008948">
    <property type="term" value="F:oxaloacetate decarboxylase activity"/>
    <property type="evidence" value="ECO:0007669"/>
    <property type="project" value="UniProtKB-EC"/>
</dbReference>
<dbReference type="AlphaFoldDB" id="A0AAD8YM30"/>
<evidence type="ECO:0000313" key="11">
    <source>
        <dbReference type="Proteomes" id="UP001224775"/>
    </source>
</evidence>
<feature type="binding site" evidence="8">
    <location>
        <position position="145"/>
    </location>
    <ligand>
        <name>Mg(2+)</name>
        <dbReference type="ChEBI" id="CHEBI:18420"/>
    </ligand>
</feature>
<evidence type="ECO:0000256" key="8">
    <source>
        <dbReference type="PIRSR" id="PIRSR605493-1"/>
    </source>
</evidence>
<keyword evidence="11" id="KW-1185">Reference proteome</keyword>
<feature type="binding site" evidence="8">
    <location>
        <position position="144"/>
    </location>
    <ligand>
        <name>substrate</name>
    </ligand>
</feature>
<dbReference type="NCBIfam" id="NF006875">
    <property type="entry name" value="PRK09372.1"/>
    <property type="match status" value="1"/>
</dbReference>
<evidence type="ECO:0000256" key="4">
    <source>
        <dbReference type="ARBA" id="ARBA00022723"/>
    </source>
</evidence>
<dbReference type="GO" id="GO:0008428">
    <property type="term" value="F:ribonuclease inhibitor activity"/>
    <property type="evidence" value="ECO:0007669"/>
    <property type="project" value="InterPro"/>
</dbReference>
<dbReference type="SUPFAM" id="SSF89562">
    <property type="entry name" value="RraA-like"/>
    <property type="match status" value="1"/>
</dbReference>
<dbReference type="EMBL" id="JATAAI010000002">
    <property type="protein sequence ID" value="KAK1747631.1"/>
    <property type="molecule type" value="Genomic_DNA"/>
</dbReference>
<dbReference type="InterPro" id="IPR036704">
    <property type="entry name" value="RraA/RraA-like_sf"/>
</dbReference>
<evidence type="ECO:0000256" key="6">
    <source>
        <dbReference type="ARBA" id="ARBA00025046"/>
    </source>
</evidence>
<reference evidence="10" key="1">
    <citation type="submission" date="2023-06" db="EMBL/GenBank/DDBJ databases">
        <title>Survivors Of The Sea: Transcriptome response of Skeletonema marinoi to long-term dormancy.</title>
        <authorList>
            <person name="Pinder M.I.M."/>
            <person name="Kourtchenko O."/>
            <person name="Robertson E.K."/>
            <person name="Larsson T."/>
            <person name="Maumus F."/>
            <person name="Osuna-Cruz C.M."/>
            <person name="Vancaester E."/>
            <person name="Stenow R."/>
            <person name="Vandepoele K."/>
            <person name="Ploug H."/>
            <person name="Bruchert V."/>
            <person name="Godhe A."/>
            <person name="Topel M."/>
        </authorList>
    </citation>
    <scope>NUCLEOTIDE SEQUENCE</scope>
    <source>
        <strain evidence="10">R05AC</strain>
    </source>
</reference>
<comment type="caution">
    <text evidence="10">The sequence shown here is derived from an EMBL/GenBank/DDBJ whole genome shotgun (WGS) entry which is preliminary data.</text>
</comment>
<dbReference type="NCBIfam" id="TIGR01935">
    <property type="entry name" value="NOT-MenG"/>
    <property type="match status" value="1"/>
</dbReference>
<evidence type="ECO:0000256" key="2">
    <source>
        <dbReference type="ARBA" id="ARBA00008621"/>
    </source>
</evidence>
<comment type="cofactor">
    <cofactor evidence="9">
        <name>a divalent metal cation</name>
        <dbReference type="ChEBI" id="CHEBI:60240"/>
    </cofactor>
</comment>
<dbReference type="Pfam" id="PF03737">
    <property type="entry name" value="RraA-like"/>
    <property type="match status" value="1"/>
</dbReference>
<feature type="binding site" evidence="8">
    <location>
        <begin position="122"/>
        <end position="125"/>
    </location>
    <ligand>
        <name>substrate</name>
    </ligand>
</feature>
<protein>
    <recommendedName>
        <fullName evidence="9">4-hydroxy-4-methyl-2-oxoglutarate aldolase</fullName>
        <shortName evidence="9">HMG aldolase</shortName>
        <ecNumber evidence="9">4.1.1.112</ecNumber>
        <ecNumber evidence="9">4.1.3.17</ecNumber>
    </recommendedName>
    <alternativeName>
        <fullName evidence="9">Oxaloacetate decarboxylase</fullName>
    </alternativeName>
</protein>
<accession>A0AAD8YM30</accession>
<dbReference type="EC" id="4.1.1.112" evidence="9"/>
<dbReference type="Proteomes" id="UP001224775">
    <property type="component" value="Unassembled WGS sequence"/>
</dbReference>
<dbReference type="PANTHER" id="PTHR33254">
    <property type="entry name" value="4-HYDROXY-4-METHYL-2-OXOGLUTARATE ALDOLASE 3-RELATED"/>
    <property type="match status" value="1"/>
</dbReference>
<evidence type="ECO:0000256" key="1">
    <source>
        <dbReference type="ARBA" id="ARBA00001342"/>
    </source>
</evidence>
<organism evidence="10 11">
    <name type="scientific">Skeletonema marinoi</name>
    <dbReference type="NCBI Taxonomy" id="267567"/>
    <lineage>
        <taxon>Eukaryota</taxon>
        <taxon>Sar</taxon>
        <taxon>Stramenopiles</taxon>
        <taxon>Ochrophyta</taxon>
        <taxon>Bacillariophyta</taxon>
        <taxon>Coscinodiscophyceae</taxon>
        <taxon>Thalassiosirophycidae</taxon>
        <taxon>Thalassiosirales</taxon>
        <taxon>Skeletonemataceae</taxon>
        <taxon>Skeletonema</taxon>
        <taxon>Skeletonema marinoi-dohrnii complex</taxon>
    </lineage>
</organism>
<comment type="cofactor">
    <cofactor evidence="8">
        <name>Mg(2+)</name>
        <dbReference type="ChEBI" id="CHEBI:18420"/>
    </cofactor>
</comment>
<evidence type="ECO:0000313" key="10">
    <source>
        <dbReference type="EMBL" id="KAK1747631.1"/>
    </source>
</evidence>
<dbReference type="GO" id="GO:0047443">
    <property type="term" value="F:4-hydroxy-4-methyl-2-oxoglutarate aldolase activity"/>
    <property type="evidence" value="ECO:0007669"/>
    <property type="project" value="UniProtKB-EC"/>
</dbReference>
<keyword evidence="4 8" id="KW-0479">Metal-binding</keyword>
<sequence>MIAAATSRLAFSIYSSLLNKSITSSTSKTTAIMTKRMKATSNFQLPTLADLCDDHVNSPTRLSVVEPGLFFQFGKLPRFYGQIQTVRCFESNPTVREVLSSPGYHQVLVVDGGGSKRVAIMGDQIAKLAVDNNWAGVIVNGCIRDSAIINELNIGVRALGTHPVKSLKTYPGEKNAKCNFGGVEFVAGQWVYVDEDGILVSETPLHGHENVNRLVGVI</sequence>
<comment type="function">
    <text evidence="6 9">Catalyzes the aldol cleavage of 4-hydroxy-4-methyl-2-oxoglutarate (HMG) into 2 molecules of pyruvate. Also contains a secondary oxaloacetate (OAA) decarboxylase activity due to the common pyruvate enolate transition state formed following C-C bond cleavage in the retro-aldol and decarboxylation reactions.</text>
</comment>
<evidence type="ECO:0000256" key="7">
    <source>
        <dbReference type="ARBA" id="ARBA00047973"/>
    </source>
</evidence>
<keyword evidence="8" id="KW-0460">Magnesium</keyword>
<evidence type="ECO:0000256" key="5">
    <source>
        <dbReference type="ARBA" id="ARBA00023239"/>
    </source>
</evidence>
<dbReference type="PANTHER" id="PTHR33254:SF4">
    <property type="entry name" value="4-HYDROXY-4-METHYL-2-OXOGLUTARATE ALDOLASE 3-RELATED"/>
    <property type="match status" value="1"/>
</dbReference>
<dbReference type="CDD" id="cd16841">
    <property type="entry name" value="RraA_family"/>
    <property type="match status" value="1"/>
</dbReference>
<dbReference type="GO" id="GO:0046872">
    <property type="term" value="F:metal ion binding"/>
    <property type="evidence" value="ECO:0007669"/>
    <property type="project" value="UniProtKB-KW"/>
</dbReference>
<dbReference type="Gene3D" id="3.50.30.40">
    <property type="entry name" value="Ribonuclease E inhibitor RraA/RraA-like"/>
    <property type="match status" value="1"/>
</dbReference>
<dbReference type="InterPro" id="IPR005493">
    <property type="entry name" value="RraA/RraA-like"/>
</dbReference>
<comment type="catalytic activity">
    <reaction evidence="1 9">
        <text>4-hydroxy-4-methyl-2-oxoglutarate = 2 pyruvate</text>
        <dbReference type="Rhea" id="RHEA:22748"/>
        <dbReference type="ChEBI" id="CHEBI:15361"/>
        <dbReference type="ChEBI" id="CHEBI:58276"/>
        <dbReference type="EC" id="4.1.3.17"/>
    </reaction>
</comment>
<evidence type="ECO:0000256" key="3">
    <source>
        <dbReference type="ARBA" id="ARBA00011233"/>
    </source>
</evidence>